<dbReference type="Proteomes" id="UP000030647">
    <property type="component" value="Unassembled WGS sequence"/>
</dbReference>
<evidence type="ECO:0000259" key="7">
    <source>
        <dbReference type="PROSITE" id="PS51383"/>
    </source>
</evidence>
<dbReference type="CDD" id="cd01171">
    <property type="entry name" value="YXKO-related"/>
    <property type="match status" value="1"/>
</dbReference>
<dbReference type="OrthoDB" id="9806925at2"/>
<evidence type="ECO:0000256" key="4">
    <source>
        <dbReference type="ARBA" id="ARBA00023027"/>
    </source>
</evidence>
<proteinExistence type="inferred from homology"/>
<sequence>MEKRLITETTARRIVRPRARNTYKGSFGHVLVVGGNDQFGGAGIMSAGAAVHAGAGLVTLATKPVNFTALHTRYPEVMATDYTDQDSLAPLIQSATVVVIGPGLGTDAESQTALTFTLSHLTAAQTVVIDGSAITLLSAEKTPAWPAARIVLTPHVVEFQRLSRLAPADQTPTAIQRYVDTLPTGTLLVHKSDRTTLYQAGAADYAQNTSGNPGMATGGSGDTLTGIIAAFVAQFGWRPDVVAAAVYTHSAVADALARTRYVTLPTMVIDQLPAFMDQLAHHD</sequence>
<comment type="function">
    <text evidence="6">Catalyzes the dehydration of the S-form of NAD(P)HX at the expense of ADP, which is converted to AMP. Together with NAD(P)HX epimerase, which catalyzes the epimerization of the S- and R-forms, the enzyme allows the repair of both epimers of NAD(P)HX, a damaged form of NAD(P)H that is a result of enzymatic or heat-dependent hydration.</text>
</comment>
<comment type="cofactor">
    <cofactor evidence="6">
        <name>Mg(2+)</name>
        <dbReference type="ChEBI" id="CHEBI:18420"/>
    </cofactor>
</comment>
<dbReference type="GO" id="GO:0052856">
    <property type="term" value="F:NAD(P)HX epimerase activity"/>
    <property type="evidence" value="ECO:0007669"/>
    <property type="project" value="TreeGrafter"/>
</dbReference>
<evidence type="ECO:0000256" key="3">
    <source>
        <dbReference type="ARBA" id="ARBA00022857"/>
    </source>
</evidence>
<keyword evidence="4 6" id="KW-0520">NAD</keyword>
<keyword evidence="9" id="KW-1185">Reference proteome</keyword>
<dbReference type="GO" id="GO:0110051">
    <property type="term" value="P:metabolite repair"/>
    <property type="evidence" value="ECO:0007669"/>
    <property type="project" value="TreeGrafter"/>
</dbReference>
<dbReference type="InterPro" id="IPR017953">
    <property type="entry name" value="Carbohydrate_kinase_pred_CS"/>
</dbReference>
<comment type="catalytic activity">
    <reaction evidence="6">
        <text>(6S)-NADHX + ADP = AMP + phosphate + NADH + H(+)</text>
        <dbReference type="Rhea" id="RHEA:32223"/>
        <dbReference type="ChEBI" id="CHEBI:15378"/>
        <dbReference type="ChEBI" id="CHEBI:43474"/>
        <dbReference type="ChEBI" id="CHEBI:57945"/>
        <dbReference type="ChEBI" id="CHEBI:64074"/>
        <dbReference type="ChEBI" id="CHEBI:456215"/>
        <dbReference type="ChEBI" id="CHEBI:456216"/>
        <dbReference type="EC" id="4.2.1.136"/>
    </reaction>
</comment>
<dbReference type="EC" id="4.2.1.136" evidence="6"/>
<evidence type="ECO:0000256" key="6">
    <source>
        <dbReference type="HAMAP-Rule" id="MF_01965"/>
    </source>
</evidence>
<dbReference type="SUPFAM" id="SSF53613">
    <property type="entry name" value="Ribokinase-like"/>
    <property type="match status" value="1"/>
</dbReference>
<evidence type="ECO:0000256" key="2">
    <source>
        <dbReference type="ARBA" id="ARBA00022840"/>
    </source>
</evidence>
<evidence type="ECO:0000313" key="9">
    <source>
        <dbReference type="Proteomes" id="UP000030647"/>
    </source>
</evidence>
<dbReference type="RefSeq" id="WP_022530567.1">
    <property type="nucleotide sequence ID" value="NZ_KI271604.1"/>
</dbReference>
<organism evidence="8 9">
    <name type="scientific">Schleiferilactobacillus shenzhenensis LY-73</name>
    <dbReference type="NCBI Taxonomy" id="1231336"/>
    <lineage>
        <taxon>Bacteria</taxon>
        <taxon>Bacillati</taxon>
        <taxon>Bacillota</taxon>
        <taxon>Bacilli</taxon>
        <taxon>Lactobacillales</taxon>
        <taxon>Lactobacillaceae</taxon>
        <taxon>Schleiferilactobacillus</taxon>
    </lineage>
</organism>
<feature type="binding site" evidence="6">
    <location>
        <position position="155"/>
    </location>
    <ligand>
        <name>(6S)-NADPHX</name>
        <dbReference type="ChEBI" id="CHEBI:64076"/>
    </ligand>
</feature>
<comment type="similarity">
    <text evidence="6">Belongs to the NnrD/CARKD family.</text>
</comment>
<evidence type="ECO:0000256" key="1">
    <source>
        <dbReference type="ARBA" id="ARBA00022741"/>
    </source>
</evidence>
<dbReference type="Pfam" id="PF01256">
    <property type="entry name" value="Carb_kinase"/>
    <property type="match status" value="1"/>
</dbReference>
<dbReference type="PROSITE" id="PS01050">
    <property type="entry name" value="YJEF_C_2"/>
    <property type="match status" value="1"/>
</dbReference>
<evidence type="ECO:0000313" key="8">
    <source>
        <dbReference type="EMBL" id="ERL64118.1"/>
    </source>
</evidence>
<feature type="binding site" evidence="6">
    <location>
        <position position="222"/>
    </location>
    <ligand>
        <name>(6S)-NADPHX</name>
        <dbReference type="ChEBI" id="CHEBI:64076"/>
    </ligand>
</feature>
<dbReference type="InterPro" id="IPR029056">
    <property type="entry name" value="Ribokinase-like"/>
</dbReference>
<dbReference type="InterPro" id="IPR000631">
    <property type="entry name" value="CARKD"/>
</dbReference>
<reference evidence="9" key="1">
    <citation type="journal article" date="2013" name="Genome Announc.">
        <title>Whole-Genome Sequencing of Lactobacillus shenzhenensis Strain LY-73T.</title>
        <authorList>
            <person name="Lin Z."/>
            <person name="Liu Z."/>
            <person name="Yang R."/>
            <person name="Zou Y."/>
            <person name="Wan D."/>
            <person name="Chen J."/>
            <person name="Guo M."/>
            <person name="Zhao J."/>
            <person name="Fang C."/>
            <person name="Yang R."/>
            <person name="Liu F."/>
        </authorList>
    </citation>
    <scope>NUCLEOTIDE SEQUENCE [LARGE SCALE GENOMIC DNA]</scope>
    <source>
        <strain evidence="9">LY-73</strain>
    </source>
</reference>
<dbReference type="eggNOG" id="COG0063">
    <property type="taxonomic scope" value="Bacteria"/>
</dbReference>
<evidence type="ECO:0000256" key="5">
    <source>
        <dbReference type="ARBA" id="ARBA00023239"/>
    </source>
</evidence>
<feature type="domain" description="YjeF C-terminal" evidence="7">
    <location>
        <begin position="7"/>
        <end position="279"/>
    </location>
</feature>
<dbReference type="AlphaFoldDB" id="U4TQD6"/>
<dbReference type="GO" id="GO:0005524">
    <property type="term" value="F:ATP binding"/>
    <property type="evidence" value="ECO:0007669"/>
    <property type="project" value="UniProtKB-KW"/>
</dbReference>
<dbReference type="PANTHER" id="PTHR12592">
    <property type="entry name" value="ATP-DEPENDENT (S)-NAD(P)H-HYDRATE DEHYDRATASE FAMILY MEMBER"/>
    <property type="match status" value="1"/>
</dbReference>
<keyword evidence="2 6" id="KW-0067">ATP-binding</keyword>
<dbReference type="PROSITE" id="PS51383">
    <property type="entry name" value="YJEF_C_3"/>
    <property type="match status" value="1"/>
</dbReference>
<name>U4TQD6_9LACO</name>
<dbReference type="GO" id="GO:0052855">
    <property type="term" value="F:ADP-dependent NAD(P)H-hydrate dehydratase activity"/>
    <property type="evidence" value="ECO:0007669"/>
    <property type="project" value="UniProtKB-UniRule"/>
</dbReference>
<protein>
    <recommendedName>
        <fullName evidence="6">ADP-dependent (S)-NAD(P)H-hydrate dehydratase</fullName>
        <ecNumber evidence="6">4.2.1.136</ecNumber>
    </recommendedName>
    <alternativeName>
        <fullName evidence="6">ADP-dependent NAD(P)HX dehydratase</fullName>
    </alternativeName>
</protein>
<comment type="subunit">
    <text evidence="6">Homotetramer.</text>
</comment>
<keyword evidence="1 6" id="KW-0547">Nucleotide-binding</keyword>
<dbReference type="PROSITE" id="PS01049">
    <property type="entry name" value="YJEF_C_1"/>
    <property type="match status" value="1"/>
</dbReference>
<comment type="catalytic activity">
    <reaction evidence="6">
        <text>(6S)-NADPHX + ADP = AMP + phosphate + NADPH + H(+)</text>
        <dbReference type="Rhea" id="RHEA:32235"/>
        <dbReference type="ChEBI" id="CHEBI:15378"/>
        <dbReference type="ChEBI" id="CHEBI:43474"/>
        <dbReference type="ChEBI" id="CHEBI:57783"/>
        <dbReference type="ChEBI" id="CHEBI:64076"/>
        <dbReference type="ChEBI" id="CHEBI:456215"/>
        <dbReference type="ChEBI" id="CHEBI:456216"/>
        <dbReference type="EC" id="4.2.1.136"/>
    </reaction>
</comment>
<dbReference type="HOGENOM" id="CLU_024853_2_1_9"/>
<gene>
    <name evidence="6" type="primary">nnrD</name>
    <name evidence="8" type="ORF">L248_1560</name>
</gene>
<dbReference type="STRING" id="1231336.L248_1560"/>
<dbReference type="Gene3D" id="3.40.1190.20">
    <property type="match status" value="1"/>
</dbReference>
<dbReference type="PANTHER" id="PTHR12592:SF0">
    <property type="entry name" value="ATP-DEPENDENT (S)-NAD(P)H-HYDRATE DEHYDRATASE"/>
    <property type="match status" value="1"/>
</dbReference>
<feature type="binding site" evidence="6">
    <location>
        <position position="42"/>
    </location>
    <ligand>
        <name>(6S)-NADPHX</name>
        <dbReference type="ChEBI" id="CHEBI:64076"/>
    </ligand>
</feature>
<dbReference type="EMBL" id="KI271604">
    <property type="protein sequence ID" value="ERL64118.1"/>
    <property type="molecule type" value="Genomic_DNA"/>
</dbReference>
<feature type="binding site" evidence="6">
    <location>
        <begin position="191"/>
        <end position="195"/>
    </location>
    <ligand>
        <name>AMP</name>
        <dbReference type="ChEBI" id="CHEBI:456215"/>
    </ligand>
</feature>
<accession>U4TQD6</accession>
<dbReference type="HAMAP" id="MF_01965">
    <property type="entry name" value="NADHX_dehydratase"/>
    <property type="match status" value="1"/>
</dbReference>
<dbReference type="NCBIfam" id="TIGR00196">
    <property type="entry name" value="yjeF_cterm"/>
    <property type="match status" value="1"/>
</dbReference>
<feature type="binding site" evidence="6">
    <location>
        <position position="103"/>
    </location>
    <ligand>
        <name>(6S)-NADPHX</name>
        <dbReference type="ChEBI" id="CHEBI:64076"/>
    </ligand>
</feature>
<dbReference type="GO" id="GO:0046496">
    <property type="term" value="P:nicotinamide nucleotide metabolic process"/>
    <property type="evidence" value="ECO:0007669"/>
    <property type="project" value="UniProtKB-UniRule"/>
</dbReference>
<keyword evidence="3 6" id="KW-0521">NADP</keyword>
<feature type="binding site" evidence="6">
    <location>
        <position position="221"/>
    </location>
    <ligand>
        <name>AMP</name>
        <dbReference type="ChEBI" id="CHEBI:456215"/>
    </ligand>
</feature>
<keyword evidence="5 6" id="KW-0456">Lyase</keyword>